<dbReference type="Gene3D" id="3.40.1180.10">
    <property type="entry name" value="Decaprenyl diphosphate synthase-like"/>
    <property type="match status" value="1"/>
</dbReference>
<keyword evidence="10" id="KW-1133">Transmembrane helix</keyword>
<evidence type="ECO:0000256" key="10">
    <source>
        <dbReference type="ARBA" id="ARBA00022989"/>
    </source>
</evidence>
<dbReference type="GO" id="GO:0005789">
    <property type="term" value="C:endoplasmic reticulum membrane"/>
    <property type="evidence" value="ECO:0007669"/>
    <property type="project" value="UniProtKB-SubCell"/>
</dbReference>
<keyword evidence="8" id="KW-0256">Endoplasmic reticulum</keyword>
<name>A0A7I8K7M4_SPIIN</name>
<dbReference type="InterPro" id="IPR038887">
    <property type="entry name" value="Nus1/NgBR"/>
</dbReference>
<evidence type="ECO:0000256" key="2">
    <source>
        <dbReference type="ARBA" id="ARBA00004586"/>
    </source>
</evidence>
<dbReference type="InterPro" id="IPR036424">
    <property type="entry name" value="UPP_synth-like_sf"/>
</dbReference>
<dbReference type="PANTHER" id="PTHR21528:SF0">
    <property type="entry name" value="DEHYDRODOLICHYL DIPHOSPHATE SYNTHASE COMPLEX SUBUNIT NUS1"/>
    <property type="match status" value="1"/>
</dbReference>
<evidence type="ECO:0000256" key="5">
    <source>
        <dbReference type="ARBA" id="ARBA00012596"/>
    </source>
</evidence>
<evidence type="ECO:0000256" key="12">
    <source>
        <dbReference type="ARBA" id="ARBA00047353"/>
    </source>
</evidence>
<dbReference type="Proteomes" id="UP000663760">
    <property type="component" value="Chromosome 3"/>
</dbReference>
<evidence type="ECO:0000256" key="9">
    <source>
        <dbReference type="ARBA" id="ARBA00022842"/>
    </source>
</evidence>
<dbReference type="PANTHER" id="PTHR21528">
    <property type="entry name" value="DEHYDRODOLICHYL DIPHOSPHATE SYNTHASE COMPLEX SUBUNIT NUS1"/>
    <property type="match status" value="1"/>
</dbReference>
<evidence type="ECO:0000313" key="13">
    <source>
        <dbReference type="EMBL" id="CAA7393655.1"/>
    </source>
</evidence>
<protein>
    <recommendedName>
        <fullName evidence="5">ditrans,polycis-polyprenyl diphosphate synthase [(2E,6E)-farnesyldiphosphate specific]</fullName>
        <ecNumber evidence="5">2.5.1.87</ecNumber>
    </recommendedName>
</protein>
<evidence type="ECO:0000256" key="1">
    <source>
        <dbReference type="ARBA" id="ARBA00001946"/>
    </source>
</evidence>
<evidence type="ECO:0000256" key="7">
    <source>
        <dbReference type="ARBA" id="ARBA00022692"/>
    </source>
</evidence>
<comment type="pathway">
    <text evidence="3">Protein modification; protein glycosylation.</text>
</comment>
<reference evidence="13" key="1">
    <citation type="submission" date="2020-02" db="EMBL/GenBank/DDBJ databases">
        <authorList>
            <person name="Scholz U."/>
            <person name="Mascher M."/>
            <person name="Fiebig A."/>
        </authorList>
    </citation>
    <scope>NUCLEOTIDE SEQUENCE</scope>
</reference>
<evidence type="ECO:0000256" key="6">
    <source>
        <dbReference type="ARBA" id="ARBA00022679"/>
    </source>
</evidence>
<evidence type="ECO:0000256" key="8">
    <source>
        <dbReference type="ARBA" id="ARBA00022824"/>
    </source>
</evidence>
<dbReference type="EMBL" id="LR746266">
    <property type="protein sequence ID" value="CAA7393655.1"/>
    <property type="molecule type" value="Genomic_DNA"/>
</dbReference>
<comment type="cofactor">
    <cofactor evidence="1">
        <name>Mg(2+)</name>
        <dbReference type="ChEBI" id="CHEBI:18420"/>
    </cofactor>
</comment>
<dbReference type="UniPathway" id="UPA00378"/>
<dbReference type="OrthoDB" id="19639at2759"/>
<organism evidence="13 14">
    <name type="scientific">Spirodela intermedia</name>
    <name type="common">Intermediate duckweed</name>
    <dbReference type="NCBI Taxonomy" id="51605"/>
    <lineage>
        <taxon>Eukaryota</taxon>
        <taxon>Viridiplantae</taxon>
        <taxon>Streptophyta</taxon>
        <taxon>Embryophyta</taxon>
        <taxon>Tracheophyta</taxon>
        <taxon>Spermatophyta</taxon>
        <taxon>Magnoliopsida</taxon>
        <taxon>Liliopsida</taxon>
        <taxon>Araceae</taxon>
        <taxon>Lemnoideae</taxon>
        <taxon>Spirodela</taxon>
    </lineage>
</organism>
<gene>
    <name evidence="13" type="ORF">SI8410_03004378</name>
</gene>
<keyword evidence="9" id="KW-0460">Magnesium</keyword>
<dbReference type="AlphaFoldDB" id="A0A7I8K7M4"/>
<keyword evidence="6" id="KW-0808">Transferase</keyword>
<dbReference type="GO" id="GO:0045547">
    <property type="term" value="F:ditrans,polycis-polyprenyl diphosphate synthase [(2E,6E)-farnesyl diphosphate specific] activity"/>
    <property type="evidence" value="ECO:0007669"/>
    <property type="project" value="UniProtKB-EC"/>
</dbReference>
<sequence>MVHFGAYLFQLLHYFLISSGMLKKYRVLPLHKLQCLAIVVDSGEAVDTLRIRNLLRWLSSIGVKNVILYDMEGVLKRSESSLRRWLDLTLTFYDSSPLPNQDKMSLEFLSYSDGKEAIAKAASFLCSKYLEDNNLMGETREPVLSESDIAEALRIVGCSGPEPELLLVFSPIRCHLGFPAWRMRYTEIVHMGPLKSMNYGAVIKAIYDLSKKQQNHGMLLNLPPGVSIIILPT</sequence>
<comment type="catalytic activity">
    <reaction evidence="12">
        <text>n isopentenyl diphosphate + (2E,6E)-farnesyl diphosphate = a di-trans,poly-cis-polyprenyl diphosphate + n diphosphate</text>
        <dbReference type="Rhea" id="RHEA:53008"/>
        <dbReference type="Rhea" id="RHEA-COMP:19494"/>
        <dbReference type="ChEBI" id="CHEBI:33019"/>
        <dbReference type="ChEBI" id="CHEBI:128769"/>
        <dbReference type="ChEBI" id="CHEBI:136960"/>
        <dbReference type="ChEBI" id="CHEBI:175763"/>
        <dbReference type="EC" id="2.5.1.87"/>
    </reaction>
</comment>
<dbReference type="GO" id="GO:1904423">
    <property type="term" value="C:dehydrodolichyl diphosphate synthase complex"/>
    <property type="evidence" value="ECO:0007669"/>
    <property type="project" value="InterPro"/>
</dbReference>
<comment type="subcellular location">
    <subcellularLocation>
        <location evidence="2">Endoplasmic reticulum membrane</location>
    </subcellularLocation>
</comment>
<comment type="similarity">
    <text evidence="4">Belongs to the UPP synthase family.</text>
</comment>
<dbReference type="EC" id="2.5.1.87" evidence="5"/>
<accession>A0A7I8K7M4</accession>
<keyword evidence="7" id="KW-0812">Transmembrane</keyword>
<evidence type="ECO:0000256" key="4">
    <source>
        <dbReference type="ARBA" id="ARBA00005432"/>
    </source>
</evidence>
<keyword evidence="14" id="KW-1185">Reference proteome</keyword>
<keyword evidence="11" id="KW-0472">Membrane</keyword>
<evidence type="ECO:0000313" key="14">
    <source>
        <dbReference type="Proteomes" id="UP000663760"/>
    </source>
</evidence>
<evidence type="ECO:0000256" key="3">
    <source>
        <dbReference type="ARBA" id="ARBA00004922"/>
    </source>
</evidence>
<evidence type="ECO:0000256" key="11">
    <source>
        <dbReference type="ARBA" id="ARBA00023136"/>
    </source>
</evidence>
<proteinExistence type="inferred from homology"/>
<dbReference type="SUPFAM" id="SSF64005">
    <property type="entry name" value="Undecaprenyl diphosphate synthase"/>
    <property type="match status" value="1"/>
</dbReference>